<dbReference type="Gene3D" id="3.40.50.1970">
    <property type="match status" value="1"/>
</dbReference>
<feature type="binding site" evidence="3 5">
    <location>
        <position position="54"/>
    </location>
    <ligand>
        <name>substrate</name>
    </ligand>
</feature>
<organism evidence="7 8">
    <name type="scientific">Pyrodictium occultum</name>
    <dbReference type="NCBI Taxonomy" id="2309"/>
    <lineage>
        <taxon>Archaea</taxon>
        <taxon>Thermoproteota</taxon>
        <taxon>Thermoprotei</taxon>
        <taxon>Desulfurococcales</taxon>
        <taxon>Pyrodictiaceae</taxon>
        <taxon>Pyrodictium</taxon>
    </lineage>
</organism>
<evidence type="ECO:0000313" key="8">
    <source>
        <dbReference type="Proteomes" id="UP000053352"/>
    </source>
</evidence>
<sequence length="150" mass="15398">MLRPPGGGVPGLRCRGRVAVVVGSRSDLEYAERAEKVLRGAGVEVEVRVLSAHRDPEALDEFIRSSCGRVDVYIAMAGLSAALPGYIASRCGKPVVGVPLPVGPLKGVDALLSIVQMPRGVPVASVGIGAAENAALFALRVLAAGSRCGE</sequence>
<dbReference type="PANTHER" id="PTHR23046:SF2">
    <property type="entry name" value="PHOSPHORIBOSYLAMINOIMIDAZOLE CARBOXYLASE"/>
    <property type="match status" value="1"/>
</dbReference>
<proteinExistence type="inferred from homology"/>
<name>A0A0V8RXK2_PYROC</name>
<evidence type="ECO:0000256" key="3">
    <source>
        <dbReference type="HAMAP-Rule" id="MF_01929"/>
    </source>
</evidence>
<evidence type="ECO:0000256" key="4">
    <source>
        <dbReference type="PIRNR" id="PIRNR001338"/>
    </source>
</evidence>
<evidence type="ECO:0000256" key="1">
    <source>
        <dbReference type="ARBA" id="ARBA00022755"/>
    </source>
</evidence>
<dbReference type="STRING" id="2309.CF15_07085"/>
<dbReference type="OrthoDB" id="9473at2157"/>
<comment type="pathway">
    <text evidence="3 4">Purine metabolism; IMP biosynthesis via de novo pathway; 5-amino-1-(5-phospho-D-ribosyl)imidazole-4-carboxylate from 5-amino-1-(5-phospho-D-ribosyl)imidazole (N5-CAIR route): step 2/2.</text>
</comment>
<dbReference type="InterPro" id="IPR033747">
    <property type="entry name" value="PurE_ClassI"/>
</dbReference>
<gene>
    <name evidence="3" type="primary">purE</name>
    <name evidence="7" type="ORF">CF15_07085</name>
</gene>
<dbReference type="InterPro" id="IPR024694">
    <property type="entry name" value="PurE_prokaryotes"/>
</dbReference>
<comment type="caution">
    <text evidence="7">The sequence shown here is derived from an EMBL/GenBank/DDBJ whole genome shotgun (WGS) entry which is preliminary data.</text>
</comment>
<dbReference type="HAMAP" id="MF_01929">
    <property type="entry name" value="PurE_classI"/>
    <property type="match status" value="1"/>
</dbReference>
<keyword evidence="1 3" id="KW-0658">Purine biosynthesis</keyword>
<feature type="binding site" evidence="3 5">
    <location>
        <position position="27"/>
    </location>
    <ligand>
        <name>substrate</name>
    </ligand>
</feature>
<dbReference type="EC" id="5.4.99.18" evidence="3 4"/>
<dbReference type="SMART" id="SM01001">
    <property type="entry name" value="AIRC"/>
    <property type="match status" value="1"/>
</dbReference>
<dbReference type="AlphaFoldDB" id="A0A0V8RXK2"/>
<comment type="catalytic activity">
    <reaction evidence="3 4">
        <text>5-carboxyamino-1-(5-phospho-D-ribosyl)imidazole + H(+) = 5-amino-1-(5-phospho-D-ribosyl)imidazole-4-carboxylate</text>
        <dbReference type="Rhea" id="RHEA:13193"/>
        <dbReference type="ChEBI" id="CHEBI:15378"/>
        <dbReference type="ChEBI" id="CHEBI:58730"/>
        <dbReference type="ChEBI" id="CHEBI:77657"/>
        <dbReference type="EC" id="5.4.99.18"/>
    </reaction>
</comment>
<dbReference type="GO" id="GO:0006189">
    <property type="term" value="P:'de novo' IMP biosynthetic process"/>
    <property type="evidence" value="ECO:0007669"/>
    <property type="project" value="UniProtKB-UniRule"/>
</dbReference>
<feature type="binding site" evidence="3 5">
    <location>
        <position position="24"/>
    </location>
    <ligand>
        <name>substrate</name>
    </ligand>
</feature>
<dbReference type="SUPFAM" id="SSF52255">
    <property type="entry name" value="N5-CAIR mutase (phosphoribosylaminoimidazole carboxylase, PurE)"/>
    <property type="match status" value="1"/>
</dbReference>
<keyword evidence="2 3" id="KW-0413">Isomerase</keyword>
<comment type="similarity">
    <text evidence="3">Belongs to the AIR carboxylase family. Class I subfamily.</text>
</comment>
<comment type="function">
    <text evidence="3 4">Catalyzes the conversion of N5-carboxyaminoimidazole ribonucleotide (N5-CAIR) to 4-carboxy-5-aminoimidazole ribonucleotide (CAIR).</text>
</comment>
<accession>A0A0V8RXK2</accession>
<dbReference type="Pfam" id="PF00731">
    <property type="entry name" value="AIRC"/>
    <property type="match status" value="1"/>
</dbReference>
<dbReference type="PIRSF" id="PIRSF001338">
    <property type="entry name" value="AIR_carboxylase"/>
    <property type="match status" value="1"/>
</dbReference>
<evidence type="ECO:0000259" key="6">
    <source>
        <dbReference type="SMART" id="SM01001"/>
    </source>
</evidence>
<protein>
    <recommendedName>
        <fullName evidence="3 4">N5-carboxyaminoimidazole ribonucleotide mutase</fullName>
        <shortName evidence="3 4">N5-CAIR mutase</shortName>
        <ecNumber evidence="3 4">5.4.99.18</ecNumber>
    </recommendedName>
    <alternativeName>
        <fullName evidence="3">5-(carboxyamino)imidazole ribonucleotide mutase</fullName>
    </alternativeName>
</protein>
<dbReference type="EMBL" id="LNTB01000001">
    <property type="protein sequence ID" value="KSW12775.1"/>
    <property type="molecule type" value="Genomic_DNA"/>
</dbReference>
<dbReference type="Proteomes" id="UP000053352">
    <property type="component" value="Unassembled WGS sequence"/>
</dbReference>
<evidence type="ECO:0000256" key="5">
    <source>
        <dbReference type="PIRSR" id="PIRSR001338-1"/>
    </source>
</evidence>
<evidence type="ECO:0000256" key="2">
    <source>
        <dbReference type="ARBA" id="ARBA00023235"/>
    </source>
</evidence>
<evidence type="ECO:0000313" key="7">
    <source>
        <dbReference type="EMBL" id="KSW12775.1"/>
    </source>
</evidence>
<dbReference type="GO" id="GO:0034023">
    <property type="term" value="F:5-(carboxyamino)imidazole ribonucleotide mutase activity"/>
    <property type="evidence" value="ECO:0007669"/>
    <property type="project" value="UniProtKB-UniRule"/>
</dbReference>
<dbReference type="PANTHER" id="PTHR23046">
    <property type="entry name" value="PHOSPHORIBOSYLAMINOIMIDAZOLE CARBOXYLASE CATALYTIC SUBUNIT"/>
    <property type="match status" value="1"/>
</dbReference>
<dbReference type="InterPro" id="IPR000031">
    <property type="entry name" value="PurE_dom"/>
</dbReference>
<dbReference type="UniPathway" id="UPA00074">
    <property type="reaction ID" value="UER00943"/>
</dbReference>
<reference evidence="7 8" key="1">
    <citation type="submission" date="2015-11" db="EMBL/GenBank/DDBJ databases">
        <title>Genome sequence of Pyrodictium occultum PL-19, a marine hyperthermophilic archaeon isolated from Volcano, Italy.</title>
        <authorList>
            <person name="Utturkar S."/>
            <person name="Huber H."/>
            <person name="Leptihn S."/>
            <person name="Brown S."/>
            <person name="Stetter K.O."/>
            <person name="Podar M."/>
        </authorList>
    </citation>
    <scope>NUCLEOTIDE SEQUENCE [LARGE SCALE GENOMIC DNA]</scope>
    <source>
        <strain evidence="7 8">PL-19</strain>
    </source>
</reference>
<keyword evidence="8" id="KW-1185">Reference proteome</keyword>
<feature type="domain" description="PurE" evidence="6">
    <location>
        <begin position="16"/>
        <end position="147"/>
    </location>
</feature>